<dbReference type="SUPFAM" id="SSF81342">
    <property type="entry name" value="Transmembrane di-heme cytochromes"/>
    <property type="match status" value="1"/>
</dbReference>
<sequence length="189" mass="20843">MIDQTTAPSAMQPAASRYDGVTILLHWLTAILVVCLFGSALIWDELERGTWLRKGLQSLHISMGLLLAAVILLRIVWRLARADDLPPAATGLQHLASKAIHLLLYVLLVGQVALGFLFRWAQNEPFAFFGLFSVPRLIDIDPSLRHLIGTLHDYTAWTIIGIAALHAAAALGHHYVLKDRVLGRMVPGM</sequence>
<keyword evidence="10" id="KW-0408">Iron</keyword>
<keyword evidence="4" id="KW-1003">Cell membrane</keyword>
<evidence type="ECO:0000256" key="10">
    <source>
        <dbReference type="ARBA" id="ARBA00023004"/>
    </source>
</evidence>
<feature type="transmembrane region" description="Helical" evidence="13">
    <location>
        <begin position="154"/>
        <end position="177"/>
    </location>
</feature>
<evidence type="ECO:0000256" key="1">
    <source>
        <dbReference type="ARBA" id="ARBA00001970"/>
    </source>
</evidence>
<dbReference type="InterPro" id="IPR011577">
    <property type="entry name" value="Cyt_b561_bac/Ni-Hgenase"/>
</dbReference>
<proteinExistence type="inferred from homology"/>
<keyword evidence="11 13" id="KW-0472">Membrane</keyword>
<keyword evidence="16" id="KW-1185">Reference proteome</keyword>
<feature type="transmembrane region" description="Helical" evidence="13">
    <location>
        <begin position="102"/>
        <end position="121"/>
    </location>
</feature>
<dbReference type="EMBL" id="JAUSVK010000001">
    <property type="protein sequence ID" value="MDQ0391411.1"/>
    <property type="molecule type" value="Genomic_DNA"/>
</dbReference>
<evidence type="ECO:0000256" key="2">
    <source>
        <dbReference type="ARBA" id="ARBA00004651"/>
    </source>
</evidence>
<evidence type="ECO:0000256" key="13">
    <source>
        <dbReference type="SAM" id="Phobius"/>
    </source>
</evidence>
<evidence type="ECO:0000256" key="9">
    <source>
        <dbReference type="ARBA" id="ARBA00022989"/>
    </source>
</evidence>
<evidence type="ECO:0000256" key="4">
    <source>
        <dbReference type="ARBA" id="ARBA00022475"/>
    </source>
</evidence>
<evidence type="ECO:0000256" key="6">
    <source>
        <dbReference type="ARBA" id="ARBA00022692"/>
    </source>
</evidence>
<evidence type="ECO:0000256" key="7">
    <source>
        <dbReference type="ARBA" id="ARBA00022723"/>
    </source>
</evidence>
<name>A0ABU0FAF6_9HYPH</name>
<dbReference type="PANTHER" id="PTHR30529">
    <property type="entry name" value="CYTOCHROME B561"/>
    <property type="match status" value="1"/>
</dbReference>
<evidence type="ECO:0000256" key="12">
    <source>
        <dbReference type="ARBA" id="ARBA00037975"/>
    </source>
</evidence>
<keyword evidence="8" id="KW-0249">Electron transport</keyword>
<dbReference type="PANTHER" id="PTHR30529:SF1">
    <property type="entry name" value="CYTOCHROME B561 HOMOLOG 2"/>
    <property type="match status" value="1"/>
</dbReference>
<feature type="transmembrane region" description="Helical" evidence="13">
    <location>
        <begin position="21"/>
        <end position="43"/>
    </location>
</feature>
<comment type="caution">
    <text evidence="15">The sequence shown here is derived from an EMBL/GenBank/DDBJ whole genome shotgun (WGS) entry which is preliminary data.</text>
</comment>
<protein>
    <submittedName>
        <fullName evidence="15">Cytochrome b561</fullName>
    </submittedName>
</protein>
<comment type="similarity">
    <text evidence="12">Belongs to the cytochrome b561 family.</text>
</comment>
<keyword evidence="9 13" id="KW-1133">Transmembrane helix</keyword>
<gene>
    <name evidence="15" type="ORF">J3R73_001203</name>
</gene>
<keyword evidence="6 13" id="KW-0812">Transmembrane</keyword>
<evidence type="ECO:0000256" key="3">
    <source>
        <dbReference type="ARBA" id="ARBA00022448"/>
    </source>
</evidence>
<evidence type="ECO:0000256" key="11">
    <source>
        <dbReference type="ARBA" id="ARBA00023136"/>
    </source>
</evidence>
<reference evidence="15 16" key="1">
    <citation type="submission" date="2023-07" db="EMBL/GenBank/DDBJ databases">
        <title>Genomic Encyclopedia of Type Strains, Phase IV (KMG-IV): sequencing the most valuable type-strain genomes for metagenomic binning, comparative biology and taxonomic classification.</title>
        <authorList>
            <person name="Goeker M."/>
        </authorList>
    </citation>
    <scope>NUCLEOTIDE SEQUENCE [LARGE SCALE GENOMIC DNA]</scope>
    <source>
        <strain evidence="15 16">DSM 5896</strain>
    </source>
</reference>
<feature type="transmembrane region" description="Helical" evidence="13">
    <location>
        <begin position="55"/>
        <end position="77"/>
    </location>
</feature>
<dbReference type="InterPro" id="IPR016174">
    <property type="entry name" value="Di-haem_cyt_TM"/>
</dbReference>
<accession>A0ABU0FAF6</accession>
<evidence type="ECO:0000313" key="15">
    <source>
        <dbReference type="EMBL" id="MDQ0391411.1"/>
    </source>
</evidence>
<keyword evidence="7" id="KW-0479">Metal-binding</keyword>
<dbReference type="Proteomes" id="UP001237448">
    <property type="component" value="Unassembled WGS sequence"/>
</dbReference>
<evidence type="ECO:0000256" key="8">
    <source>
        <dbReference type="ARBA" id="ARBA00022982"/>
    </source>
</evidence>
<evidence type="ECO:0000256" key="5">
    <source>
        <dbReference type="ARBA" id="ARBA00022617"/>
    </source>
</evidence>
<dbReference type="InterPro" id="IPR052168">
    <property type="entry name" value="Cytochrome_b561_oxidase"/>
</dbReference>
<evidence type="ECO:0000313" key="16">
    <source>
        <dbReference type="Proteomes" id="UP001237448"/>
    </source>
</evidence>
<dbReference type="Gene3D" id="1.20.950.20">
    <property type="entry name" value="Transmembrane di-heme cytochromes, Chain C"/>
    <property type="match status" value="1"/>
</dbReference>
<organism evidence="15 16">
    <name type="scientific">Labrys monachus</name>
    <dbReference type="NCBI Taxonomy" id="217067"/>
    <lineage>
        <taxon>Bacteria</taxon>
        <taxon>Pseudomonadati</taxon>
        <taxon>Pseudomonadota</taxon>
        <taxon>Alphaproteobacteria</taxon>
        <taxon>Hyphomicrobiales</taxon>
        <taxon>Xanthobacteraceae</taxon>
        <taxon>Labrys</taxon>
    </lineage>
</organism>
<dbReference type="Pfam" id="PF01292">
    <property type="entry name" value="Ni_hydr_CYTB"/>
    <property type="match status" value="1"/>
</dbReference>
<keyword evidence="5" id="KW-0349">Heme</keyword>
<comment type="subcellular location">
    <subcellularLocation>
        <location evidence="2">Cell membrane</location>
        <topology evidence="2">Multi-pass membrane protein</topology>
    </subcellularLocation>
</comment>
<keyword evidence="3" id="KW-0813">Transport</keyword>
<comment type="cofactor">
    <cofactor evidence="1">
        <name>heme b</name>
        <dbReference type="ChEBI" id="CHEBI:60344"/>
    </cofactor>
</comment>
<evidence type="ECO:0000259" key="14">
    <source>
        <dbReference type="Pfam" id="PF01292"/>
    </source>
</evidence>
<dbReference type="RefSeq" id="WP_307423669.1">
    <property type="nucleotide sequence ID" value="NZ_JAUSVK010000001.1"/>
</dbReference>
<feature type="domain" description="Cytochrome b561 bacterial/Ni-hydrogenase" evidence="14">
    <location>
        <begin position="17"/>
        <end position="188"/>
    </location>
</feature>